<sequence>MLAATRTGSPEPPEREQVEQRIQREQANFWKSARTPATASVPRPEEPWELLCWITGVDTRDKNRSSHTVEPRAVYLQHLENQGSDVARVRGHWKLRAQRLPTRVRKAFKAQQPEQRRVRKNPLGPTTSKPQLNREELEKRLKRLVRVREFNRRRRAILDQEFGRFVRVAKPKPVEGEELSPPERTSKPSRPWLTRSRARQALGPKRRPWLSPEDKALRASRLQRRYELEDREPASTTTERHEGLIHPKYGLHPVKVFDMKDEKGRPNHLFESPDGGRPPLRWPVLLVWAPAASRAKPRAPPARKDSEMEPDEPLVTTGVAAKVRAASGPLMKADEFVRALQAEYERSPYLSSLREELIAAPHQRTDTFRMVDDMIWRVAEGRYQLVLAQDSPLRELVMREAHESPAAGHTGRDTTLDRASRRFWWPRMSKDVTDWCKSCVVCQQTRPRNGYPDGQLNPLQVPVRLWQVVSIDFVTGLPRTERGYDAFATFTDKLSKMVHVVPMLYADSSAAQIARMYFDQVWRLHGAPMKIVCDRDSCFRVEMHLELHRLMGVQIASTTPYHPQGDGQAEHTNHTVERTLRAYVDANQHDWDLWCTPVEYAINDSRSAVTGFTPFELTYGHAPASPQLDFFVEAALASRRGRAKGGRGAAVKTGTAHETARQFVRQLQLARKKLRLAQQQQIAQYDARHKARSYAVGDEVWVDATYLTQPGDRGLHKKLLKKRLGPLRVLEVFHSDRQMALPASDRGAPSAYRLQTPKQWKVHDVFTVDRLSPVESSSRFVERAKEIPPPPLDVSGRKETHVERVERSRTRQRQGRRWTEYLVKWTGMPRSENEWKTREDLEWDGAGRPGVPNRALLEFERIEAKRVEREKLS</sequence>
<evidence type="ECO:0000256" key="1">
    <source>
        <dbReference type="SAM" id="MobiDB-lite"/>
    </source>
</evidence>
<dbReference type="Gene3D" id="2.40.50.40">
    <property type="match status" value="1"/>
</dbReference>
<comment type="caution">
    <text evidence="4">The sequence shown here is derived from an EMBL/GenBank/DDBJ whole genome shotgun (WGS) entry which is preliminary data.</text>
</comment>
<dbReference type="Gene3D" id="1.10.340.70">
    <property type="match status" value="1"/>
</dbReference>
<dbReference type="SMART" id="SM00298">
    <property type="entry name" value="CHROMO"/>
    <property type="match status" value="1"/>
</dbReference>
<feature type="region of interest" description="Disordered" evidence="1">
    <location>
        <begin position="786"/>
        <end position="810"/>
    </location>
</feature>
<proteinExistence type="predicted"/>
<reference evidence="4 5" key="1">
    <citation type="journal article" date="2015" name="Genome Biol. Evol.">
        <title>Comparative Genomics of a Bacterivorous Green Alga Reveals Evolutionary Causalities and Consequences of Phago-Mixotrophic Mode of Nutrition.</title>
        <authorList>
            <person name="Burns J.A."/>
            <person name="Paasch A."/>
            <person name="Narechania A."/>
            <person name="Kim E."/>
        </authorList>
    </citation>
    <scope>NUCLEOTIDE SEQUENCE [LARGE SCALE GENOMIC DNA]</scope>
    <source>
        <strain evidence="4 5">PLY_AMNH</strain>
    </source>
</reference>
<dbReference type="SUPFAM" id="SSF53098">
    <property type="entry name" value="Ribonuclease H-like"/>
    <property type="match status" value="1"/>
</dbReference>
<dbReference type="PANTHER" id="PTHR37984:SF15">
    <property type="entry name" value="INTEGRASE CATALYTIC DOMAIN-CONTAINING PROTEIN"/>
    <property type="match status" value="1"/>
</dbReference>
<dbReference type="AlphaFoldDB" id="A0AAE0BTF3"/>
<dbReference type="EMBL" id="LGRX02033160">
    <property type="protein sequence ID" value="KAK3242486.1"/>
    <property type="molecule type" value="Genomic_DNA"/>
</dbReference>
<dbReference type="InterPro" id="IPR012337">
    <property type="entry name" value="RNaseH-like_sf"/>
</dbReference>
<evidence type="ECO:0000259" key="2">
    <source>
        <dbReference type="PROSITE" id="PS50013"/>
    </source>
</evidence>
<feature type="region of interest" description="Disordered" evidence="1">
    <location>
        <begin position="1"/>
        <end position="21"/>
    </location>
</feature>
<accession>A0AAE0BTF3</accession>
<dbReference type="SUPFAM" id="SSF54160">
    <property type="entry name" value="Chromo domain-like"/>
    <property type="match status" value="1"/>
</dbReference>
<name>A0AAE0BTF3_9CHLO</name>
<dbReference type="InterPro" id="IPR000953">
    <property type="entry name" value="Chromo/chromo_shadow_dom"/>
</dbReference>
<evidence type="ECO:0000259" key="3">
    <source>
        <dbReference type="PROSITE" id="PS50994"/>
    </source>
</evidence>
<organism evidence="4 5">
    <name type="scientific">Cymbomonas tetramitiformis</name>
    <dbReference type="NCBI Taxonomy" id="36881"/>
    <lineage>
        <taxon>Eukaryota</taxon>
        <taxon>Viridiplantae</taxon>
        <taxon>Chlorophyta</taxon>
        <taxon>Pyramimonadophyceae</taxon>
        <taxon>Pyramimonadales</taxon>
        <taxon>Pyramimonadaceae</taxon>
        <taxon>Cymbomonas</taxon>
    </lineage>
</organism>
<feature type="compositionally biased region" description="Basic and acidic residues" evidence="1">
    <location>
        <begin position="12"/>
        <end position="21"/>
    </location>
</feature>
<feature type="compositionally biased region" description="Basic and acidic residues" evidence="1">
    <location>
        <begin position="795"/>
        <end position="809"/>
    </location>
</feature>
<dbReference type="InterPro" id="IPR041588">
    <property type="entry name" value="Integrase_H2C2"/>
</dbReference>
<dbReference type="FunFam" id="1.10.340.70:FF:000001">
    <property type="entry name" value="Retrovirus-related Pol polyprotein from transposon gypsy-like Protein"/>
    <property type="match status" value="1"/>
</dbReference>
<dbReference type="InterPro" id="IPR001584">
    <property type="entry name" value="Integrase_cat-core"/>
</dbReference>
<dbReference type="Gene3D" id="3.30.420.10">
    <property type="entry name" value="Ribonuclease H-like superfamily/Ribonuclease H"/>
    <property type="match status" value="1"/>
</dbReference>
<dbReference type="PROSITE" id="PS50994">
    <property type="entry name" value="INTEGRASE"/>
    <property type="match status" value="1"/>
</dbReference>
<dbReference type="CDD" id="cd00024">
    <property type="entry name" value="CD_CSD"/>
    <property type="match status" value="1"/>
</dbReference>
<dbReference type="GO" id="GO:0003676">
    <property type="term" value="F:nucleic acid binding"/>
    <property type="evidence" value="ECO:0007669"/>
    <property type="project" value="InterPro"/>
</dbReference>
<evidence type="ECO:0000313" key="5">
    <source>
        <dbReference type="Proteomes" id="UP001190700"/>
    </source>
</evidence>
<evidence type="ECO:0000313" key="4">
    <source>
        <dbReference type="EMBL" id="KAK3242486.1"/>
    </source>
</evidence>
<dbReference type="InterPro" id="IPR016197">
    <property type="entry name" value="Chromo-like_dom_sf"/>
</dbReference>
<feature type="region of interest" description="Disordered" evidence="1">
    <location>
        <begin position="174"/>
        <end position="216"/>
    </location>
</feature>
<dbReference type="PROSITE" id="PS50013">
    <property type="entry name" value="CHROMO_2"/>
    <property type="match status" value="1"/>
</dbReference>
<feature type="domain" description="Integrase catalytic" evidence="3">
    <location>
        <begin position="458"/>
        <end position="622"/>
    </location>
</feature>
<protein>
    <submittedName>
        <fullName evidence="4">Uncharacterized protein</fullName>
    </submittedName>
</protein>
<dbReference type="InterPro" id="IPR050951">
    <property type="entry name" value="Retrovirus_Pol_polyprotein"/>
</dbReference>
<dbReference type="Proteomes" id="UP001190700">
    <property type="component" value="Unassembled WGS sequence"/>
</dbReference>
<keyword evidence="5" id="KW-1185">Reference proteome</keyword>
<feature type="region of interest" description="Disordered" evidence="1">
    <location>
        <begin position="106"/>
        <end position="134"/>
    </location>
</feature>
<dbReference type="Pfam" id="PF17921">
    <property type="entry name" value="Integrase_H2C2"/>
    <property type="match status" value="1"/>
</dbReference>
<dbReference type="PANTHER" id="PTHR37984">
    <property type="entry name" value="PROTEIN CBG26694"/>
    <property type="match status" value="1"/>
</dbReference>
<dbReference type="InterPro" id="IPR036397">
    <property type="entry name" value="RNaseH_sf"/>
</dbReference>
<dbReference type="GO" id="GO:0015074">
    <property type="term" value="P:DNA integration"/>
    <property type="evidence" value="ECO:0007669"/>
    <property type="project" value="InterPro"/>
</dbReference>
<gene>
    <name evidence="4" type="ORF">CYMTET_47830</name>
</gene>
<dbReference type="InterPro" id="IPR023780">
    <property type="entry name" value="Chromo_domain"/>
</dbReference>
<feature type="domain" description="Chromo" evidence="2">
    <location>
        <begin position="800"/>
        <end position="871"/>
    </location>
</feature>
<dbReference type="Pfam" id="PF00385">
    <property type="entry name" value="Chromo"/>
    <property type="match status" value="1"/>
</dbReference>